<sequence length="120" mass="13448">MEHILLVDDDPDAGLAYQKELEAEGYQVTVVNEGQAAVKQIKDESIRLVILDIRMPDMDGIEVSGKIMSLRPGLPVIIYTAYDSYRDSFLSWAADAYVLKSPDFGELKNKVKELLSRGKE</sequence>
<dbReference type="GO" id="GO:0006355">
    <property type="term" value="P:regulation of DNA-templated transcription"/>
    <property type="evidence" value="ECO:0007669"/>
    <property type="project" value="TreeGrafter"/>
</dbReference>
<evidence type="ECO:0000313" key="9">
    <source>
        <dbReference type="Proteomes" id="UP000230392"/>
    </source>
</evidence>
<reference evidence="8 9" key="1">
    <citation type="submission" date="2017-09" db="EMBL/GenBank/DDBJ databases">
        <title>Depth-based differentiation of microbial function through sediment-hosted aquifers and enrichment of novel symbionts in the deep terrestrial subsurface.</title>
        <authorList>
            <person name="Probst A.J."/>
            <person name="Ladd B."/>
            <person name="Jarett J.K."/>
            <person name="Geller-Mcgrath D.E."/>
            <person name="Sieber C.M."/>
            <person name="Emerson J.B."/>
            <person name="Anantharaman K."/>
            <person name="Thomas B.C."/>
            <person name="Malmstrom R."/>
            <person name="Stieglmeier M."/>
            <person name="Klingl A."/>
            <person name="Woyke T."/>
            <person name="Ryan C.M."/>
            <person name="Banfield J.F."/>
        </authorList>
    </citation>
    <scope>NUCLEOTIDE SEQUENCE [LARGE SCALE GENOMIC DNA]</scope>
    <source>
        <strain evidence="8">CG23_combo_of_CG06-09_8_20_14_all_48_7</strain>
    </source>
</reference>
<evidence type="ECO:0000256" key="2">
    <source>
        <dbReference type="ARBA" id="ARBA00023012"/>
    </source>
</evidence>
<evidence type="ECO:0000259" key="7">
    <source>
        <dbReference type="PROSITE" id="PS50110"/>
    </source>
</evidence>
<accession>A0A2G9Y9H1</accession>
<evidence type="ECO:0000256" key="4">
    <source>
        <dbReference type="ARBA" id="ARBA00023125"/>
    </source>
</evidence>
<keyword evidence="4" id="KW-0238">DNA-binding</keyword>
<evidence type="ECO:0000256" key="6">
    <source>
        <dbReference type="PROSITE-ProRule" id="PRU00169"/>
    </source>
</evidence>
<dbReference type="PROSITE" id="PS50110">
    <property type="entry name" value="RESPONSE_REGULATORY"/>
    <property type="match status" value="1"/>
</dbReference>
<dbReference type="SMART" id="SM00448">
    <property type="entry name" value="REC"/>
    <property type="match status" value="1"/>
</dbReference>
<dbReference type="PANTHER" id="PTHR48111:SF1">
    <property type="entry name" value="TWO-COMPONENT RESPONSE REGULATOR ORR33"/>
    <property type="match status" value="1"/>
</dbReference>
<dbReference type="GO" id="GO:0032993">
    <property type="term" value="C:protein-DNA complex"/>
    <property type="evidence" value="ECO:0007669"/>
    <property type="project" value="TreeGrafter"/>
</dbReference>
<organism evidence="8 9">
    <name type="scientific">bacterium (Candidatus Ratteibacteria) CG23_combo_of_CG06-09_8_20_14_all_48_7</name>
    <dbReference type="NCBI Taxonomy" id="2014292"/>
    <lineage>
        <taxon>Bacteria</taxon>
        <taxon>Candidatus Ratteibacteria</taxon>
    </lineage>
</organism>
<evidence type="ECO:0000256" key="5">
    <source>
        <dbReference type="ARBA" id="ARBA00023163"/>
    </source>
</evidence>
<name>A0A2G9Y9H1_9BACT</name>
<proteinExistence type="predicted"/>
<feature type="modified residue" description="4-aspartylphosphate" evidence="6">
    <location>
        <position position="52"/>
    </location>
</feature>
<gene>
    <name evidence="8" type="ORF">COX46_04820</name>
</gene>
<dbReference type="SUPFAM" id="SSF52172">
    <property type="entry name" value="CheY-like"/>
    <property type="match status" value="1"/>
</dbReference>
<dbReference type="InterPro" id="IPR039420">
    <property type="entry name" value="WalR-like"/>
</dbReference>
<dbReference type="Pfam" id="PF00072">
    <property type="entry name" value="Response_reg"/>
    <property type="match status" value="1"/>
</dbReference>
<evidence type="ECO:0000313" key="8">
    <source>
        <dbReference type="EMBL" id="PIP15889.1"/>
    </source>
</evidence>
<dbReference type="Gene3D" id="3.40.50.2300">
    <property type="match status" value="1"/>
</dbReference>
<evidence type="ECO:0000256" key="3">
    <source>
        <dbReference type="ARBA" id="ARBA00023015"/>
    </source>
</evidence>
<evidence type="ECO:0000256" key="1">
    <source>
        <dbReference type="ARBA" id="ARBA00022553"/>
    </source>
</evidence>
<comment type="caution">
    <text evidence="8">The sequence shown here is derived from an EMBL/GenBank/DDBJ whole genome shotgun (WGS) entry which is preliminary data.</text>
</comment>
<dbReference type="EMBL" id="PCRF01000235">
    <property type="protein sequence ID" value="PIP15889.1"/>
    <property type="molecule type" value="Genomic_DNA"/>
</dbReference>
<dbReference type="Proteomes" id="UP000230392">
    <property type="component" value="Unassembled WGS sequence"/>
</dbReference>
<feature type="domain" description="Response regulatory" evidence="7">
    <location>
        <begin position="3"/>
        <end position="115"/>
    </location>
</feature>
<keyword evidence="1 6" id="KW-0597">Phosphoprotein</keyword>
<dbReference type="AlphaFoldDB" id="A0A2G9Y9H1"/>
<dbReference type="InterPro" id="IPR001789">
    <property type="entry name" value="Sig_transdc_resp-reg_receiver"/>
</dbReference>
<keyword evidence="3" id="KW-0805">Transcription regulation</keyword>
<dbReference type="GO" id="GO:0000156">
    <property type="term" value="F:phosphorelay response regulator activity"/>
    <property type="evidence" value="ECO:0007669"/>
    <property type="project" value="TreeGrafter"/>
</dbReference>
<keyword evidence="5" id="KW-0804">Transcription</keyword>
<dbReference type="PANTHER" id="PTHR48111">
    <property type="entry name" value="REGULATOR OF RPOS"/>
    <property type="match status" value="1"/>
</dbReference>
<dbReference type="InterPro" id="IPR011006">
    <property type="entry name" value="CheY-like_superfamily"/>
</dbReference>
<protein>
    <submittedName>
        <fullName evidence="8">Two-component system response regulator</fullName>
    </submittedName>
</protein>
<dbReference type="GO" id="GO:0005829">
    <property type="term" value="C:cytosol"/>
    <property type="evidence" value="ECO:0007669"/>
    <property type="project" value="TreeGrafter"/>
</dbReference>
<keyword evidence="2" id="KW-0902">Two-component regulatory system</keyword>
<dbReference type="GO" id="GO:0000976">
    <property type="term" value="F:transcription cis-regulatory region binding"/>
    <property type="evidence" value="ECO:0007669"/>
    <property type="project" value="TreeGrafter"/>
</dbReference>